<evidence type="ECO:0000256" key="2">
    <source>
        <dbReference type="ARBA" id="ARBA00023306"/>
    </source>
</evidence>
<accession>A0AA85K370</accession>
<organism evidence="3 4">
    <name type="scientific">Trichobilharzia regenti</name>
    <name type="common">Nasal bird schistosome</name>
    <dbReference type="NCBI Taxonomy" id="157069"/>
    <lineage>
        <taxon>Eukaryota</taxon>
        <taxon>Metazoa</taxon>
        <taxon>Spiralia</taxon>
        <taxon>Lophotrochozoa</taxon>
        <taxon>Platyhelminthes</taxon>
        <taxon>Trematoda</taxon>
        <taxon>Digenea</taxon>
        <taxon>Strigeidida</taxon>
        <taxon>Schistosomatoidea</taxon>
        <taxon>Schistosomatidae</taxon>
        <taxon>Trichobilharzia</taxon>
    </lineage>
</organism>
<sequence>MSLSWFESISRRRRACGKRKSNELISDKKQKNSRCASSSEEAANSRIIQCNKSINPPTLTLNENVLKAYVVEETEMLAFFKLLGDSTIKKFLDCDVCFKVADNFSIACVFAYFKRCDLAIEEYNRMNFFCCLYLVHDIEEDDEDYKYEILPWALGSFWKNKLSSFLRQREALWARMNYRAIVSYRCCKELMSIIPSHPVWERNRLPHHGEAIRRCSKPSNSKILLGPKSTPKLCNKCLLFYTKKKDLKEIVPNQAIFTPDITPNSNDSAFHSLLEGDSFSNFRSRNDLTTNVGLQSLCECAGESWLSQETYCHDKDLAIRNEYFVSDEE</sequence>
<dbReference type="InterPro" id="IPR020984">
    <property type="entry name" value="Speedy"/>
</dbReference>
<evidence type="ECO:0000313" key="4">
    <source>
        <dbReference type="WBParaSite" id="TREG1_58260.1"/>
    </source>
</evidence>
<dbReference type="AlphaFoldDB" id="A0AA85K370"/>
<reference evidence="3" key="1">
    <citation type="submission" date="2022-06" db="EMBL/GenBank/DDBJ databases">
        <authorList>
            <person name="Berger JAMES D."/>
            <person name="Berger JAMES D."/>
        </authorList>
    </citation>
    <scope>NUCLEOTIDE SEQUENCE [LARGE SCALE GENOMIC DNA]</scope>
</reference>
<dbReference type="WBParaSite" id="TREG1_58260.1">
    <property type="protein sequence ID" value="TREG1_58260.1"/>
    <property type="gene ID" value="TREG1_58260"/>
</dbReference>
<dbReference type="Proteomes" id="UP000050795">
    <property type="component" value="Unassembled WGS sequence"/>
</dbReference>
<dbReference type="PANTHER" id="PTHR31545:SF5">
    <property type="entry name" value="SPEEDY PROTEIN A"/>
    <property type="match status" value="1"/>
</dbReference>
<dbReference type="InterPro" id="IPR052316">
    <property type="entry name" value="Speedy-Ringo_regulator"/>
</dbReference>
<comment type="similarity">
    <text evidence="1">Belongs to the Speedy/Ringo family.</text>
</comment>
<keyword evidence="3" id="KW-1185">Reference proteome</keyword>
<dbReference type="PANTHER" id="PTHR31545">
    <property type="entry name" value="SEEDY PROTEIN A/C FAMILY MEMBER"/>
    <property type="match status" value="1"/>
</dbReference>
<name>A0AA85K370_TRIRE</name>
<evidence type="ECO:0000313" key="3">
    <source>
        <dbReference type="Proteomes" id="UP000050795"/>
    </source>
</evidence>
<dbReference type="Pfam" id="PF11357">
    <property type="entry name" value="Spy1"/>
    <property type="match status" value="1"/>
</dbReference>
<proteinExistence type="inferred from homology"/>
<keyword evidence="2" id="KW-0131">Cell cycle</keyword>
<dbReference type="GO" id="GO:0019901">
    <property type="term" value="F:protein kinase binding"/>
    <property type="evidence" value="ECO:0007669"/>
    <property type="project" value="InterPro"/>
</dbReference>
<reference evidence="4" key="2">
    <citation type="submission" date="2023-11" db="UniProtKB">
        <authorList>
            <consortium name="WormBaseParasite"/>
        </authorList>
    </citation>
    <scope>IDENTIFICATION</scope>
</reference>
<evidence type="ECO:0000256" key="1">
    <source>
        <dbReference type="ARBA" id="ARBA00010932"/>
    </source>
</evidence>
<evidence type="ECO:0008006" key="5">
    <source>
        <dbReference type="Google" id="ProtNLM"/>
    </source>
</evidence>
<protein>
    <recommendedName>
        <fullName evidence="5">Speedy protein A</fullName>
    </recommendedName>
</protein>